<reference evidence="2 3" key="2">
    <citation type="submission" date="2018-03" db="EMBL/GenBank/DDBJ databases">
        <authorList>
            <person name="Keele B.F."/>
        </authorList>
    </citation>
    <scope>NUCLEOTIDE SEQUENCE [LARGE SCALE GENOMIC DNA]</scope>
    <source>
        <strain evidence="2 3">CCALA 016</strain>
    </source>
</reference>
<organism evidence="2 3">
    <name type="scientific">Aphanothece hegewaldii CCALA 016</name>
    <dbReference type="NCBI Taxonomy" id="2107694"/>
    <lineage>
        <taxon>Bacteria</taxon>
        <taxon>Bacillati</taxon>
        <taxon>Cyanobacteriota</taxon>
        <taxon>Cyanophyceae</taxon>
        <taxon>Oscillatoriophycideae</taxon>
        <taxon>Chroococcales</taxon>
        <taxon>Aphanothecaceae</taxon>
        <taxon>Aphanothece</taxon>
    </lineage>
</organism>
<dbReference type="Proteomes" id="UP000239001">
    <property type="component" value="Unassembled WGS sequence"/>
</dbReference>
<evidence type="ECO:0000313" key="2">
    <source>
        <dbReference type="EMBL" id="PSF35055.1"/>
    </source>
</evidence>
<dbReference type="InterPro" id="IPR046298">
    <property type="entry name" value="DUF6335"/>
</dbReference>
<dbReference type="OrthoDB" id="574580at2"/>
<dbReference type="EMBL" id="PXOH01000023">
    <property type="protein sequence ID" value="PSF35055.1"/>
    <property type="molecule type" value="Genomic_DNA"/>
</dbReference>
<gene>
    <name evidence="2" type="ORF">C7H19_18060</name>
</gene>
<reference evidence="2 3" key="1">
    <citation type="submission" date="2018-03" db="EMBL/GenBank/DDBJ databases">
        <title>The ancient ancestry and fast evolution of plastids.</title>
        <authorList>
            <person name="Moore K.R."/>
            <person name="Magnabosco C."/>
            <person name="Momper L."/>
            <person name="Gold D.A."/>
            <person name="Bosak T."/>
            <person name="Fournier G.P."/>
        </authorList>
    </citation>
    <scope>NUCLEOTIDE SEQUENCE [LARGE SCALE GENOMIC DNA]</scope>
    <source>
        <strain evidence="2 3">CCALA 016</strain>
    </source>
</reference>
<evidence type="ECO:0000256" key="1">
    <source>
        <dbReference type="SAM" id="MobiDB-lite"/>
    </source>
</evidence>
<proteinExistence type="predicted"/>
<keyword evidence="3" id="KW-1185">Reference proteome</keyword>
<name>A0A2T1LUN4_9CHRO</name>
<accession>A0A2T1LUN4</accession>
<protein>
    <submittedName>
        <fullName evidence="2">Uncharacterized protein</fullName>
    </submittedName>
</protein>
<dbReference type="Pfam" id="PF19861">
    <property type="entry name" value="DUF6335"/>
    <property type="match status" value="1"/>
</dbReference>
<feature type="region of interest" description="Disordered" evidence="1">
    <location>
        <begin position="15"/>
        <end position="37"/>
    </location>
</feature>
<comment type="caution">
    <text evidence="2">The sequence shown here is derived from an EMBL/GenBank/DDBJ whole genome shotgun (WGS) entry which is preliminary data.</text>
</comment>
<evidence type="ECO:0000313" key="3">
    <source>
        <dbReference type="Proteomes" id="UP000239001"/>
    </source>
</evidence>
<sequence>MEDEDLDDLEAEIPQEYTESYGTGVHDLPGYNEGGRTMHQRDRYLNEANPDLTGGDIDANYEQANAVGDEAVGGTAPTPDQDIIDELGVAVGLKMADGEWLHTDEILTLRDDRRWELEPKSSEDYEERRNDEELF</sequence>
<dbReference type="AlphaFoldDB" id="A0A2T1LUN4"/>